<comment type="caution">
    <text evidence="1">The sequence shown here is derived from an EMBL/GenBank/DDBJ whole genome shotgun (WGS) entry which is preliminary data.</text>
</comment>
<dbReference type="EMBL" id="JBHLTM010000009">
    <property type="protein sequence ID" value="MFC0683420.1"/>
    <property type="molecule type" value="Genomic_DNA"/>
</dbReference>
<proteinExistence type="predicted"/>
<dbReference type="Proteomes" id="UP001589858">
    <property type="component" value="Unassembled WGS sequence"/>
</dbReference>
<gene>
    <name evidence="1" type="ORF">ACFFF8_02300</name>
</gene>
<keyword evidence="2" id="KW-1185">Reference proteome</keyword>
<sequence length="231" mass="25780">MCHCGIELDWLPSVIAWLDKWQTLITGFMALGAAFVALQPVRKQLALMRAQNNVMVRETIGHMITQLDQHRASLDEITGKTISEISSSLWHFEQYGPKGIDEWASATHSSFNTVQEGLKALFITAHDVAAVESQKEHLLAVSAELSSCLWDIVAPVYAVMWPEENTWTDEESKAADVRAVEAQKELEDRNAAVSLAIRQLREAYANQRAVLVRQLRVIDDGLLNGVALKET</sequence>
<evidence type="ECO:0000313" key="1">
    <source>
        <dbReference type="EMBL" id="MFC0683420.1"/>
    </source>
</evidence>
<organism evidence="1 2">
    <name type="scientific">Novosphingobium clariflavum</name>
    <dbReference type="NCBI Taxonomy" id="2029884"/>
    <lineage>
        <taxon>Bacteria</taxon>
        <taxon>Pseudomonadati</taxon>
        <taxon>Pseudomonadota</taxon>
        <taxon>Alphaproteobacteria</taxon>
        <taxon>Sphingomonadales</taxon>
        <taxon>Sphingomonadaceae</taxon>
        <taxon>Novosphingobium</taxon>
    </lineage>
</organism>
<name>A0ABV6S2F4_9SPHN</name>
<dbReference type="RefSeq" id="WP_267220274.1">
    <property type="nucleotide sequence ID" value="NZ_JAPCWC010000007.1"/>
</dbReference>
<protein>
    <submittedName>
        <fullName evidence="1">Uncharacterized protein</fullName>
    </submittedName>
</protein>
<accession>A0ABV6S2F4</accession>
<evidence type="ECO:0000313" key="2">
    <source>
        <dbReference type="Proteomes" id="UP001589858"/>
    </source>
</evidence>
<reference evidence="1 2" key="1">
    <citation type="submission" date="2024-09" db="EMBL/GenBank/DDBJ databases">
        <authorList>
            <person name="Sun Q."/>
            <person name="Mori K."/>
        </authorList>
    </citation>
    <scope>NUCLEOTIDE SEQUENCE [LARGE SCALE GENOMIC DNA]</scope>
    <source>
        <strain evidence="1 2">CICC 11035S</strain>
    </source>
</reference>